<evidence type="ECO:0000313" key="6">
    <source>
        <dbReference type="EMBL" id="SVC82665.1"/>
    </source>
</evidence>
<dbReference type="AlphaFoldDB" id="A0A382QCP9"/>
<evidence type="ECO:0000256" key="4">
    <source>
        <dbReference type="ARBA" id="ARBA00023122"/>
    </source>
</evidence>
<dbReference type="Gene3D" id="3.20.20.70">
    <property type="entry name" value="Aldolase class I"/>
    <property type="match status" value="1"/>
</dbReference>
<keyword evidence="2" id="KW-0479">Metal-binding</keyword>
<dbReference type="InterPro" id="IPR001093">
    <property type="entry name" value="IMP_DH_GMPRt"/>
</dbReference>
<comment type="similarity">
    <text evidence="1">Belongs to the IMPDH/GMPR family.</text>
</comment>
<feature type="domain" description="CBS" evidence="5">
    <location>
        <begin position="95"/>
        <end position="150"/>
    </location>
</feature>
<dbReference type="PANTHER" id="PTHR11911:SF111">
    <property type="entry name" value="INOSINE-5'-MONOPHOSPHATE DEHYDROGENASE"/>
    <property type="match status" value="1"/>
</dbReference>
<accession>A0A382QCP9</accession>
<dbReference type="PANTHER" id="PTHR11911">
    <property type="entry name" value="INOSINE-5-MONOPHOSPHATE DEHYDROGENASE RELATED"/>
    <property type="match status" value="1"/>
</dbReference>
<gene>
    <name evidence="6" type="ORF">METZ01_LOCUS335519</name>
</gene>
<organism evidence="6">
    <name type="scientific">marine metagenome</name>
    <dbReference type="NCBI Taxonomy" id="408172"/>
    <lineage>
        <taxon>unclassified sequences</taxon>
        <taxon>metagenomes</taxon>
        <taxon>ecological metagenomes</taxon>
    </lineage>
</organism>
<reference evidence="6" key="1">
    <citation type="submission" date="2018-05" db="EMBL/GenBank/DDBJ databases">
        <authorList>
            <person name="Lanie J.A."/>
            <person name="Ng W.-L."/>
            <person name="Kazmierczak K.M."/>
            <person name="Andrzejewski T.M."/>
            <person name="Davidsen T.M."/>
            <person name="Wayne K.J."/>
            <person name="Tettelin H."/>
            <person name="Glass J.I."/>
            <person name="Rusch D."/>
            <person name="Podicherti R."/>
            <person name="Tsui H.-C.T."/>
            <person name="Winkler M.E."/>
        </authorList>
    </citation>
    <scope>NUCLEOTIDE SEQUENCE</scope>
</reference>
<dbReference type="InterPro" id="IPR000644">
    <property type="entry name" value="CBS_dom"/>
</dbReference>
<evidence type="ECO:0000256" key="3">
    <source>
        <dbReference type="ARBA" id="ARBA00023002"/>
    </source>
</evidence>
<feature type="non-terminal residue" evidence="6">
    <location>
        <position position="153"/>
    </location>
</feature>
<dbReference type="GO" id="GO:0003938">
    <property type="term" value="F:IMP dehydrogenase activity"/>
    <property type="evidence" value="ECO:0007669"/>
    <property type="project" value="InterPro"/>
</dbReference>
<dbReference type="CDD" id="cd04601">
    <property type="entry name" value="CBS_pair_IMPDH"/>
    <property type="match status" value="1"/>
</dbReference>
<dbReference type="InterPro" id="IPR013785">
    <property type="entry name" value="Aldolase_TIM"/>
</dbReference>
<dbReference type="SUPFAM" id="SSF51412">
    <property type="entry name" value="Inosine monophosphate dehydrogenase (IMPDH)"/>
    <property type="match status" value="1"/>
</dbReference>
<evidence type="ECO:0000259" key="5">
    <source>
        <dbReference type="PROSITE" id="PS51371"/>
    </source>
</evidence>
<dbReference type="FunFam" id="3.20.20.70:FF:000424">
    <property type="entry name" value="Inosine-5'-monophosphate dehydrogenase 2"/>
    <property type="match status" value="1"/>
</dbReference>
<dbReference type="SMART" id="SM01240">
    <property type="entry name" value="IMPDH"/>
    <property type="match status" value="1"/>
</dbReference>
<dbReference type="Pfam" id="PF00478">
    <property type="entry name" value="IMPDH"/>
    <property type="match status" value="1"/>
</dbReference>
<protein>
    <recommendedName>
        <fullName evidence="5">CBS domain-containing protein</fullName>
    </recommendedName>
</protein>
<keyword evidence="3" id="KW-0560">Oxidoreductase</keyword>
<dbReference type="GO" id="GO:0006183">
    <property type="term" value="P:GTP biosynthetic process"/>
    <property type="evidence" value="ECO:0007669"/>
    <property type="project" value="TreeGrafter"/>
</dbReference>
<dbReference type="PROSITE" id="PS51371">
    <property type="entry name" value="CBS"/>
    <property type="match status" value="1"/>
</dbReference>
<keyword evidence="4" id="KW-0129">CBS domain</keyword>
<dbReference type="EMBL" id="UINC01113210">
    <property type="protein sequence ID" value="SVC82665.1"/>
    <property type="molecule type" value="Genomic_DNA"/>
</dbReference>
<evidence type="ECO:0000256" key="1">
    <source>
        <dbReference type="ARBA" id="ARBA00005502"/>
    </source>
</evidence>
<sequence>MEKYTSMKKGLTFDDVLMVPMHSDILPRDVELKTFLTANVTLNIPILSAAMDTVTEEEMAKSIAREGGLGIIHKNLSISDQVAMVEKVKRSESGMIMDPVTLTEDQTIGDAKKLMRYYSISGLPVVHGKKLIGILTNRDIRFEEDHSLKVKDR</sequence>
<evidence type="ECO:0000256" key="2">
    <source>
        <dbReference type="ARBA" id="ARBA00022723"/>
    </source>
</evidence>
<name>A0A382QCP9_9ZZZZ</name>
<dbReference type="InterPro" id="IPR005990">
    <property type="entry name" value="IMP_DH"/>
</dbReference>
<dbReference type="GO" id="GO:0046872">
    <property type="term" value="F:metal ion binding"/>
    <property type="evidence" value="ECO:0007669"/>
    <property type="project" value="UniProtKB-KW"/>
</dbReference>
<dbReference type="SMART" id="SM00116">
    <property type="entry name" value="CBS"/>
    <property type="match status" value="1"/>
</dbReference>
<proteinExistence type="inferred from homology"/>